<feature type="compositionally biased region" description="Pro residues" evidence="1">
    <location>
        <begin position="36"/>
        <end position="50"/>
    </location>
</feature>
<reference evidence="2" key="1">
    <citation type="submission" date="2023-03" db="EMBL/GenBank/DDBJ databases">
        <title>Massive genome expansion in bonnet fungi (Mycena s.s.) driven by repeated elements and novel gene families across ecological guilds.</title>
        <authorList>
            <consortium name="Lawrence Berkeley National Laboratory"/>
            <person name="Harder C.B."/>
            <person name="Miyauchi S."/>
            <person name="Viragh M."/>
            <person name="Kuo A."/>
            <person name="Thoen E."/>
            <person name="Andreopoulos B."/>
            <person name="Lu D."/>
            <person name="Skrede I."/>
            <person name="Drula E."/>
            <person name="Henrissat B."/>
            <person name="Morin E."/>
            <person name="Kohler A."/>
            <person name="Barry K."/>
            <person name="LaButti K."/>
            <person name="Morin E."/>
            <person name="Salamov A."/>
            <person name="Lipzen A."/>
            <person name="Mereny Z."/>
            <person name="Hegedus B."/>
            <person name="Baldrian P."/>
            <person name="Stursova M."/>
            <person name="Weitz H."/>
            <person name="Taylor A."/>
            <person name="Grigoriev I.V."/>
            <person name="Nagy L.G."/>
            <person name="Martin F."/>
            <person name="Kauserud H."/>
        </authorList>
    </citation>
    <scope>NUCLEOTIDE SEQUENCE</scope>
    <source>
        <strain evidence="2">CBHHK002</strain>
    </source>
</reference>
<protein>
    <submittedName>
        <fullName evidence="2">Uncharacterized protein</fullName>
    </submittedName>
</protein>
<evidence type="ECO:0000256" key="1">
    <source>
        <dbReference type="SAM" id="MobiDB-lite"/>
    </source>
</evidence>
<dbReference type="EMBL" id="JARIHO010000026">
    <property type="protein sequence ID" value="KAJ7340877.1"/>
    <property type="molecule type" value="Genomic_DNA"/>
</dbReference>
<proteinExistence type="predicted"/>
<organism evidence="2 3">
    <name type="scientific">Mycena albidolilacea</name>
    <dbReference type="NCBI Taxonomy" id="1033008"/>
    <lineage>
        <taxon>Eukaryota</taxon>
        <taxon>Fungi</taxon>
        <taxon>Dikarya</taxon>
        <taxon>Basidiomycota</taxon>
        <taxon>Agaricomycotina</taxon>
        <taxon>Agaricomycetes</taxon>
        <taxon>Agaricomycetidae</taxon>
        <taxon>Agaricales</taxon>
        <taxon>Marasmiineae</taxon>
        <taxon>Mycenaceae</taxon>
        <taxon>Mycena</taxon>
    </lineage>
</organism>
<accession>A0AAD6ZV57</accession>
<feature type="region of interest" description="Disordered" evidence="1">
    <location>
        <begin position="1"/>
        <end position="56"/>
    </location>
</feature>
<name>A0AAD6ZV57_9AGAR</name>
<evidence type="ECO:0000313" key="2">
    <source>
        <dbReference type="EMBL" id="KAJ7340877.1"/>
    </source>
</evidence>
<gene>
    <name evidence="2" type="ORF">DFH08DRAFT_812046</name>
</gene>
<sequence length="139" mass="15045">MAIQLDAGEVRDSQFSDPELNDTPAPPPIIFQNVFPPIPGPIQNPPPINPPVSSAQQAQHHWQTLLPGANGARIGPSKHAPRRCAVCVKAYCPRRLECPGKGGQKFCRCPGHTALAPGEKPNIPESRIIKYLAQQLQGH</sequence>
<dbReference type="Proteomes" id="UP001218218">
    <property type="component" value="Unassembled WGS sequence"/>
</dbReference>
<evidence type="ECO:0000313" key="3">
    <source>
        <dbReference type="Proteomes" id="UP001218218"/>
    </source>
</evidence>
<dbReference type="AlphaFoldDB" id="A0AAD6ZV57"/>
<keyword evidence="3" id="KW-1185">Reference proteome</keyword>
<comment type="caution">
    <text evidence="2">The sequence shown here is derived from an EMBL/GenBank/DDBJ whole genome shotgun (WGS) entry which is preliminary data.</text>
</comment>